<protein>
    <submittedName>
        <fullName evidence="1">Uncharacterized protein</fullName>
    </submittedName>
</protein>
<gene>
    <name evidence="1" type="ORF">HPP92_027637</name>
</gene>
<dbReference type="EMBL" id="JADCNM010000254">
    <property type="protein sequence ID" value="KAG0448825.1"/>
    <property type="molecule type" value="Genomic_DNA"/>
</dbReference>
<accession>A0A835U5P9</accession>
<proteinExistence type="predicted"/>
<reference evidence="1 2" key="1">
    <citation type="journal article" date="2020" name="Nat. Food">
        <title>A phased Vanilla planifolia genome enables genetic improvement of flavour and production.</title>
        <authorList>
            <person name="Hasing T."/>
            <person name="Tang H."/>
            <person name="Brym M."/>
            <person name="Khazi F."/>
            <person name="Huang T."/>
            <person name="Chambers A.H."/>
        </authorList>
    </citation>
    <scope>NUCLEOTIDE SEQUENCE [LARGE SCALE GENOMIC DNA]</scope>
    <source>
        <tissue evidence="1">Leaf</tissue>
    </source>
</reference>
<comment type="caution">
    <text evidence="1">The sequence shown here is derived from an EMBL/GenBank/DDBJ whole genome shotgun (WGS) entry which is preliminary data.</text>
</comment>
<organism evidence="1 2">
    <name type="scientific">Vanilla planifolia</name>
    <name type="common">Vanilla</name>
    <dbReference type="NCBI Taxonomy" id="51239"/>
    <lineage>
        <taxon>Eukaryota</taxon>
        <taxon>Viridiplantae</taxon>
        <taxon>Streptophyta</taxon>
        <taxon>Embryophyta</taxon>
        <taxon>Tracheophyta</taxon>
        <taxon>Spermatophyta</taxon>
        <taxon>Magnoliopsida</taxon>
        <taxon>Liliopsida</taxon>
        <taxon>Asparagales</taxon>
        <taxon>Orchidaceae</taxon>
        <taxon>Vanilloideae</taxon>
        <taxon>Vanilleae</taxon>
        <taxon>Vanilla</taxon>
    </lineage>
</organism>
<evidence type="ECO:0000313" key="1">
    <source>
        <dbReference type="EMBL" id="KAG0448825.1"/>
    </source>
</evidence>
<evidence type="ECO:0000313" key="2">
    <source>
        <dbReference type="Proteomes" id="UP000639772"/>
    </source>
</evidence>
<name>A0A835U5P9_VANPL</name>
<feature type="non-terminal residue" evidence="1">
    <location>
        <position position="1"/>
    </location>
</feature>
<dbReference type="Proteomes" id="UP000639772">
    <property type="component" value="Unassembled WGS sequence"/>
</dbReference>
<sequence>DQDQDRDRGSRISDRVDCDRDCDALPRISEHRDVTAISTVIVIVIMISDCGPVTVISDQ</sequence>
<dbReference type="AlphaFoldDB" id="A0A835U5P9"/>